<sequence>MNQPEALALATLAYCCNTANAIMYALTGISPSSAVEVRSDELAQPYSGTSSALAAEYPAVSAALPTAGRCAAQKDPRISPQEMVVQLKQLADDPARLTPVLNRHIEEIICTHRYKNHDRAIASFKESLSRWAGRLRLINGLSAKELWTYFTQNNEYWIITPGSSCWPGQLSDLCRITDSTPPLCLWGKGDPNALISCDSPVGIVGSRDCTEYGRSTAFNAARQAALHGHCIVSGGAMGIDACAHWGALSAYQDIGDQCGKTVAIFAGGLNTCGPKCNSNLFDTICSHHGALISELPPDTLPESFRFLMRNRLIASLSRTLIVAQARHRSGALNSATWAADMNRDVYAAPGDNNKPYNTGCNALIAEGKATLLLSSTDISGICHSAHPPCAR</sequence>
<feature type="domain" description="Smf/DprA SLOG" evidence="2">
    <location>
        <begin position="158"/>
        <end position="378"/>
    </location>
</feature>
<comment type="caution">
    <text evidence="3">The sequence shown here is derived from an EMBL/GenBank/DDBJ whole genome shotgun (WGS) entry which is preliminary data.</text>
</comment>
<dbReference type="HOGENOM" id="CLU_029601_2_0_11"/>
<dbReference type="Proteomes" id="UP000006415">
    <property type="component" value="Unassembled WGS sequence"/>
</dbReference>
<dbReference type="InterPro" id="IPR003488">
    <property type="entry name" value="DprA"/>
</dbReference>
<evidence type="ECO:0000256" key="1">
    <source>
        <dbReference type="ARBA" id="ARBA00006525"/>
    </source>
</evidence>
<evidence type="ECO:0000313" key="4">
    <source>
        <dbReference type="Proteomes" id="UP000006415"/>
    </source>
</evidence>
<accession>J0WZU2</accession>
<name>J0WZU2_9BIFI</name>
<dbReference type="GO" id="GO:0009294">
    <property type="term" value="P:DNA-mediated transformation"/>
    <property type="evidence" value="ECO:0007669"/>
    <property type="project" value="InterPro"/>
</dbReference>
<gene>
    <name evidence="3" type="ORF">HMPREF9156_01126</name>
</gene>
<dbReference type="SUPFAM" id="SSF102405">
    <property type="entry name" value="MCP/YpsA-like"/>
    <property type="match status" value="1"/>
</dbReference>
<evidence type="ECO:0000313" key="3">
    <source>
        <dbReference type="EMBL" id="EJD64631.1"/>
    </source>
</evidence>
<organism evidence="3 4">
    <name type="scientific">Scardovia wiggsiae F0424</name>
    <dbReference type="NCBI Taxonomy" id="857290"/>
    <lineage>
        <taxon>Bacteria</taxon>
        <taxon>Bacillati</taxon>
        <taxon>Actinomycetota</taxon>
        <taxon>Actinomycetes</taxon>
        <taxon>Bifidobacteriales</taxon>
        <taxon>Bifidobacteriaceae</taxon>
        <taxon>Scardovia</taxon>
    </lineage>
</organism>
<dbReference type="InterPro" id="IPR057666">
    <property type="entry name" value="DrpA_SLOG"/>
</dbReference>
<dbReference type="eggNOG" id="COG0758">
    <property type="taxonomic scope" value="Bacteria"/>
</dbReference>
<dbReference type="PANTHER" id="PTHR43022:SF1">
    <property type="entry name" value="PROTEIN SMF"/>
    <property type="match status" value="1"/>
</dbReference>
<evidence type="ECO:0000259" key="2">
    <source>
        <dbReference type="Pfam" id="PF02481"/>
    </source>
</evidence>
<keyword evidence="4" id="KW-1185">Reference proteome</keyword>
<reference evidence="3 4" key="1">
    <citation type="submission" date="2012-01" db="EMBL/GenBank/DDBJ databases">
        <title>The Genome Sequence of Scardovia wiggsiae F0424.</title>
        <authorList>
            <consortium name="The Broad Institute Genome Sequencing Platform"/>
            <person name="Earl A."/>
            <person name="Ward D."/>
            <person name="Feldgarden M."/>
            <person name="Gevers D."/>
            <person name="Izard J."/>
            <person name="Ganesan A."/>
            <person name="Baranova O.V."/>
            <person name="Blanton J.M."/>
            <person name="Tanner A.C."/>
            <person name="Mathney J."/>
            <person name="Dewhirst F.E."/>
            <person name="Young S.K."/>
            <person name="Zeng Q."/>
            <person name="Gargeya S."/>
            <person name="Fitzgerald M."/>
            <person name="Haas B."/>
            <person name="Abouelleil A."/>
            <person name="Alvarado L."/>
            <person name="Arachchi H.M."/>
            <person name="Berlin A."/>
            <person name="Chapman S.B."/>
            <person name="Gearin G."/>
            <person name="Goldberg J."/>
            <person name="Griggs A."/>
            <person name="Gujja S."/>
            <person name="Hansen M."/>
            <person name="Heiman D."/>
            <person name="Howarth C."/>
            <person name="Larimer J."/>
            <person name="Lui A."/>
            <person name="MacDonald P.J.P."/>
            <person name="McCowen C."/>
            <person name="Montmayeur A."/>
            <person name="Murphy C."/>
            <person name="Neiman D."/>
            <person name="Pearson M."/>
            <person name="Priest M."/>
            <person name="Roberts A."/>
            <person name="Saif S."/>
            <person name="Shea T."/>
            <person name="Sisk P."/>
            <person name="Stolte C."/>
            <person name="Sykes S."/>
            <person name="Wortman J."/>
            <person name="Nusbaum C."/>
            <person name="Birren B."/>
        </authorList>
    </citation>
    <scope>NUCLEOTIDE SEQUENCE [LARGE SCALE GENOMIC DNA]</scope>
    <source>
        <strain evidence="3 4">F0424</strain>
    </source>
</reference>
<dbReference type="Pfam" id="PF02481">
    <property type="entry name" value="DNA_processg_A"/>
    <property type="match status" value="1"/>
</dbReference>
<dbReference type="PANTHER" id="PTHR43022">
    <property type="entry name" value="PROTEIN SMF"/>
    <property type="match status" value="1"/>
</dbReference>
<dbReference type="OrthoDB" id="9785707at2"/>
<dbReference type="AlphaFoldDB" id="J0WZU2"/>
<comment type="similarity">
    <text evidence="1">Belongs to the DprA/Smf family.</text>
</comment>
<dbReference type="EMBL" id="AGZS01000006">
    <property type="protein sequence ID" value="EJD64631.1"/>
    <property type="molecule type" value="Genomic_DNA"/>
</dbReference>
<dbReference type="STRING" id="857290.HMPREF9156_01126"/>
<dbReference type="Gene3D" id="3.40.50.450">
    <property type="match status" value="1"/>
</dbReference>
<protein>
    <submittedName>
        <fullName evidence="3">DNA protecting protein DprA</fullName>
    </submittedName>
</protein>
<proteinExistence type="inferred from homology"/>